<organism evidence="1 2">
    <name type="scientific">Pyrobaculum oguniense (strain DSM 13380 / JCM 10595 / TE7)</name>
    <dbReference type="NCBI Taxonomy" id="698757"/>
    <lineage>
        <taxon>Archaea</taxon>
        <taxon>Thermoproteota</taxon>
        <taxon>Thermoprotei</taxon>
        <taxon>Thermoproteales</taxon>
        <taxon>Thermoproteaceae</taxon>
        <taxon>Pyrobaculum</taxon>
    </lineage>
</organism>
<dbReference type="KEGG" id="pog:Pogu_2146"/>
<evidence type="ECO:0000313" key="1">
    <source>
        <dbReference type="EMBL" id="AFA40173.1"/>
    </source>
</evidence>
<keyword evidence="2" id="KW-1185">Reference proteome</keyword>
<dbReference type="EMBL" id="CP003316">
    <property type="protein sequence ID" value="AFA40173.1"/>
    <property type="molecule type" value="Genomic_DNA"/>
</dbReference>
<dbReference type="AlphaFoldDB" id="H6QCX4"/>
<dbReference type="HOGENOM" id="CLU_587459_0_0_2"/>
<accession>H6QCX4</accession>
<evidence type="ECO:0000313" key="2">
    <source>
        <dbReference type="Proteomes" id="UP000009062"/>
    </source>
</evidence>
<protein>
    <submittedName>
        <fullName evidence="1">Uncharacterized protein</fullName>
    </submittedName>
</protein>
<dbReference type="STRING" id="698757.Pogu_2146"/>
<sequence length="465" mass="50273">MFREVIVFAAAAAVAVLILAYAGGLFQPVKPYGEPLPYLTFKNTSRGIEVGVFDYAGYAPRAAHIYVNGRYAGSAASFVSVGDVVEGWTGVYVKCGDFVEVLVQYDGFQKKFAGQVRCSEPLNAPERELKVFRDPTAVQFAEVRNAMDGYADVAGVPLGLYLACSGLTAEVYAKALEPDTLLCTGTACGGELRLVRTSGGFTGTFIITVARPITAAVTNFFGAKDVDVRVVVEYYGNPYSSEWLEVSAVVDGKSVYLGTCERHRTVQYSVATDYVKANASGVFQLYIVVKDGSGNIIGRYKTTLIYYERNGTSGYEILATETDDPIDTKFGAIKMKDNQIVEVVGNTLIEAILLDQLTPEERSMAARAIKTVAQTHPEALGAVSFSFTSNETRRTGYWAYNVPMVAVAKYVPSHVDVRYSSDARSKFFVVGVPSMVSLGAALATSVLPPPETPQVVTNSTRYAFS</sequence>
<gene>
    <name evidence="1" type="ordered locus">Pogu_2146</name>
</gene>
<reference evidence="1 2" key="1">
    <citation type="journal article" date="2012" name="Stand. Genomic Sci.">
        <title>Complete genome sequence of Pyrobaculum oguniense.</title>
        <authorList>
            <person name="Bernick D.L."/>
            <person name="Karplus K."/>
            <person name="Lui L.M."/>
            <person name="Coker J.K."/>
            <person name="Murphy J.N."/>
            <person name="Chan P.P."/>
            <person name="Cozen A.E."/>
            <person name="Lowe T.M."/>
        </authorList>
    </citation>
    <scope>NUCLEOTIDE SEQUENCE [LARGE SCALE GENOMIC DNA]</scope>
    <source>
        <strain evidence="1 2">TE7</strain>
    </source>
</reference>
<name>H6QCX4_PYROT</name>
<proteinExistence type="predicted"/>
<dbReference type="Proteomes" id="UP000009062">
    <property type="component" value="Chromosome"/>
</dbReference>